<feature type="domain" description="Serine aminopeptidase S33" evidence="3">
    <location>
        <begin position="47"/>
        <end position="305"/>
    </location>
</feature>
<evidence type="ECO:0000313" key="5">
    <source>
        <dbReference type="Proteomes" id="UP001353858"/>
    </source>
</evidence>
<dbReference type="AlphaFoldDB" id="A0AAN7P6U5"/>
<dbReference type="InterPro" id="IPR022742">
    <property type="entry name" value="Hydrolase_4"/>
</dbReference>
<evidence type="ECO:0000256" key="2">
    <source>
        <dbReference type="ARBA" id="ARBA00022801"/>
    </source>
</evidence>
<dbReference type="Pfam" id="PF12146">
    <property type="entry name" value="Hydrolase_4"/>
    <property type="match status" value="1"/>
</dbReference>
<dbReference type="InterPro" id="IPR050266">
    <property type="entry name" value="AB_hydrolase_sf"/>
</dbReference>
<dbReference type="EMBL" id="JARPUR010000005">
    <property type="protein sequence ID" value="KAK4876431.1"/>
    <property type="molecule type" value="Genomic_DNA"/>
</dbReference>
<keyword evidence="5" id="KW-1185">Reference proteome</keyword>
<dbReference type="Proteomes" id="UP001353858">
    <property type="component" value="Unassembled WGS sequence"/>
</dbReference>
<comment type="similarity">
    <text evidence="1">Belongs to the AB hydrolase superfamily.</text>
</comment>
<proteinExistence type="inferred from homology"/>
<protein>
    <recommendedName>
        <fullName evidence="3">Serine aminopeptidase S33 domain-containing protein</fullName>
    </recommendedName>
</protein>
<dbReference type="SUPFAM" id="SSF53474">
    <property type="entry name" value="alpha/beta-Hydrolases"/>
    <property type="match status" value="1"/>
</dbReference>
<dbReference type="GO" id="GO:0016020">
    <property type="term" value="C:membrane"/>
    <property type="evidence" value="ECO:0007669"/>
    <property type="project" value="TreeGrafter"/>
</dbReference>
<keyword evidence="2" id="KW-0378">Hydrolase</keyword>
<name>A0AAN7P6U5_9COLE</name>
<organism evidence="4 5">
    <name type="scientific">Aquatica leii</name>
    <dbReference type="NCBI Taxonomy" id="1421715"/>
    <lineage>
        <taxon>Eukaryota</taxon>
        <taxon>Metazoa</taxon>
        <taxon>Ecdysozoa</taxon>
        <taxon>Arthropoda</taxon>
        <taxon>Hexapoda</taxon>
        <taxon>Insecta</taxon>
        <taxon>Pterygota</taxon>
        <taxon>Neoptera</taxon>
        <taxon>Endopterygota</taxon>
        <taxon>Coleoptera</taxon>
        <taxon>Polyphaga</taxon>
        <taxon>Elateriformia</taxon>
        <taxon>Elateroidea</taxon>
        <taxon>Lampyridae</taxon>
        <taxon>Luciolinae</taxon>
        <taxon>Aquatica</taxon>
    </lineage>
</organism>
<sequence>MFSRFNTKLASVIVKKQFSTKIRTYEEVRIPVPWGHIAGKWWGPQDKRPILAIHGWQDNCGTFDPIVPYLPSNLAILAVDSPGHGLSSNLPPGMFYHGVDNVITLRRIVQYFDWDKVSLLGHSLGGIANYLYVMLYPETVDFIISFDALKPLVFENKKIERMIKSVETFLKYEKIMESESEPPAYTFDTLERMLYEGSRKSIDLENCKFILERNIVPSKYEPHKFCFARDLRLKVVPLLAMSQKDIVEGAHRITCPFFVYKAKQGPFVEDKNQTMEVLDVLMKVNKDFSFNMIDGTHHVHLNDPERIAKLVIPFIKKYDVHDRSKGGLKEEMRIKSDNSVDIPM</sequence>
<dbReference type="GO" id="GO:0016787">
    <property type="term" value="F:hydrolase activity"/>
    <property type="evidence" value="ECO:0007669"/>
    <property type="project" value="UniProtKB-KW"/>
</dbReference>
<dbReference type="PANTHER" id="PTHR43798:SF14">
    <property type="entry name" value="SERINE HYDROLASE-LIKE PROTEIN DDB_G0286239"/>
    <property type="match status" value="1"/>
</dbReference>
<accession>A0AAN7P6U5</accession>
<dbReference type="PANTHER" id="PTHR43798">
    <property type="entry name" value="MONOACYLGLYCEROL LIPASE"/>
    <property type="match status" value="1"/>
</dbReference>
<dbReference type="InterPro" id="IPR029058">
    <property type="entry name" value="AB_hydrolase_fold"/>
</dbReference>
<evidence type="ECO:0000313" key="4">
    <source>
        <dbReference type="EMBL" id="KAK4876431.1"/>
    </source>
</evidence>
<dbReference type="Gene3D" id="3.40.50.1820">
    <property type="entry name" value="alpha/beta hydrolase"/>
    <property type="match status" value="1"/>
</dbReference>
<comment type="caution">
    <text evidence="4">The sequence shown here is derived from an EMBL/GenBank/DDBJ whole genome shotgun (WGS) entry which is preliminary data.</text>
</comment>
<gene>
    <name evidence="4" type="ORF">RN001_012853</name>
</gene>
<reference evidence="5" key="1">
    <citation type="submission" date="2023-01" db="EMBL/GenBank/DDBJ databases">
        <title>Key to firefly adult light organ development and bioluminescence: homeobox transcription factors regulate luciferase expression and transportation to peroxisome.</title>
        <authorList>
            <person name="Fu X."/>
        </authorList>
    </citation>
    <scope>NUCLEOTIDE SEQUENCE [LARGE SCALE GENOMIC DNA]</scope>
</reference>
<evidence type="ECO:0000259" key="3">
    <source>
        <dbReference type="Pfam" id="PF12146"/>
    </source>
</evidence>
<evidence type="ECO:0000256" key="1">
    <source>
        <dbReference type="ARBA" id="ARBA00008645"/>
    </source>
</evidence>